<dbReference type="InterPro" id="IPR016024">
    <property type="entry name" value="ARM-type_fold"/>
</dbReference>
<dbReference type="AlphaFoldDB" id="A0A813JG98"/>
<reference evidence="3" key="1">
    <citation type="submission" date="2021-02" db="EMBL/GenBank/DDBJ databases">
        <authorList>
            <person name="Dougan E. K."/>
            <person name="Rhodes N."/>
            <person name="Thang M."/>
            <person name="Chan C."/>
        </authorList>
    </citation>
    <scope>NUCLEOTIDE SEQUENCE</scope>
</reference>
<feature type="region of interest" description="Disordered" evidence="1">
    <location>
        <begin position="115"/>
        <end position="139"/>
    </location>
</feature>
<dbReference type="InterPro" id="IPR033133">
    <property type="entry name" value="PUM-HD"/>
</dbReference>
<dbReference type="SUPFAM" id="SSF48371">
    <property type="entry name" value="ARM repeat"/>
    <property type="match status" value="1"/>
</dbReference>
<comment type="caution">
    <text evidence="3">The sequence shown here is derived from an EMBL/GenBank/DDBJ whole genome shotgun (WGS) entry which is preliminary data.</text>
</comment>
<evidence type="ECO:0000313" key="3">
    <source>
        <dbReference type="EMBL" id="CAE8681092.1"/>
    </source>
</evidence>
<feature type="domain" description="PUM-HD" evidence="2">
    <location>
        <begin position="1"/>
        <end position="119"/>
    </location>
</feature>
<evidence type="ECO:0000256" key="1">
    <source>
        <dbReference type="SAM" id="MobiDB-lite"/>
    </source>
</evidence>
<name>A0A813JG98_POLGL</name>
<feature type="compositionally biased region" description="Low complexity" evidence="1">
    <location>
        <begin position="146"/>
        <end position="159"/>
    </location>
</feature>
<feature type="region of interest" description="Disordered" evidence="1">
    <location>
        <begin position="146"/>
        <end position="165"/>
    </location>
</feature>
<accession>A0A813JG98</accession>
<evidence type="ECO:0000259" key="2">
    <source>
        <dbReference type="PROSITE" id="PS50303"/>
    </source>
</evidence>
<dbReference type="PROSITE" id="PS50303">
    <property type="entry name" value="PUM_HD"/>
    <property type="match status" value="1"/>
</dbReference>
<organism evidence="3 4">
    <name type="scientific">Polarella glacialis</name>
    <name type="common">Dinoflagellate</name>
    <dbReference type="NCBI Taxonomy" id="89957"/>
    <lineage>
        <taxon>Eukaryota</taxon>
        <taxon>Sar</taxon>
        <taxon>Alveolata</taxon>
        <taxon>Dinophyceae</taxon>
        <taxon>Suessiales</taxon>
        <taxon>Suessiaceae</taxon>
        <taxon>Polarella</taxon>
    </lineage>
</organism>
<gene>
    <name evidence="3" type="ORF">PGLA2088_LOCUS22271</name>
</gene>
<dbReference type="Proteomes" id="UP000626109">
    <property type="component" value="Unassembled WGS sequence"/>
</dbReference>
<dbReference type="GO" id="GO:0003723">
    <property type="term" value="F:RNA binding"/>
    <property type="evidence" value="ECO:0007669"/>
    <property type="project" value="InterPro"/>
</dbReference>
<evidence type="ECO:0000313" key="4">
    <source>
        <dbReference type="Proteomes" id="UP000626109"/>
    </source>
</evidence>
<dbReference type="EMBL" id="CAJNNW010025928">
    <property type="protein sequence ID" value="CAE8681092.1"/>
    <property type="molecule type" value="Genomic_DNA"/>
</dbReference>
<protein>
    <recommendedName>
        <fullName evidence="2">PUM-HD domain-containing protein</fullName>
    </recommendedName>
</protein>
<dbReference type="InterPro" id="IPR011989">
    <property type="entry name" value="ARM-like"/>
</dbReference>
<dbReference type="Gene3D" id="1.25.10.10">
    <property type="entry name" value="Leucine-rich Repeat Variant"/>
    <property type="match status" value="1"/>
</dbReference>
<sequence>MQHLIEHGRLEQQRKFSDILLRNVAELGADQNAAAVLGKALDFCPQEVKVSLANTLCNVPGLLMRMAHTRHGHATVKLALELGEQPAAGRANAELLADLAVLRSTRYGRSVAATFEGNTNNNNSNTNTNNNTNDNNNDKKFATAATTTTNNNNNNNNNNGRSGGA</sequence>
<feature type="compositionally biased region" description="Low complexity" evidence="1">
    <location>
        <begin position="118"/>
        <end position="135"/>
    </location>
</feature>
<proteinExistence type="predicted"/>